<name>A0A2Z7CZX4_9LAMI</name>
<dbReference type="InterPro" id="IPR046349">
    <property type="entry name" value="C1-like_sf"/>
</dbReference>
<evidence type="ECO:0000313" key="7">
    <source>
        <dbReference type="Proteomes" id="UP000250235"/>
    </source>
</evidence>
<dbReference type="Gene3D" id="3.30.60.20">
    <property type="match status" value="1"/>
</dbReference>
<keyword evidence="7" id="KW-1185">Reference proteome</keyword>
<dbReference type="SMART" id="SM00249">
    <property type="entry name" value="PHD"/>
    <property type="match status" value="3"/>
</dbReference>
<reference evidence="6 7" key="1">
    <citation type="journal article" date="2015" name="Proc. Natl. Acad. Sci. U.S.A.">
        <title>The resurrection genome of Boea hygrometrica: A blueprint for survival of dehydration.</title>
        <authorList>
            <person name="Xiao L."/>
            <person name="Yang G."/>
            <person name="Zhang L."/>
            <person name="Yang X."/>
            <person name="Zhao S."/>
            <person name="Ji Z."/>
            <person name="Zhou Q."/>
            <person name="Hu M."/>
            <person name="Wang Y."/>
            <person name="Chen M."/>
            <person name="Xu Y."/>
            <person name="Jin H."/>
            <person name="Xiao X."/>
            <person name="Hu G."/>
            <person name="Bao F."/>
            <person name="Hu Y."/>
            <person name="Wan P."/>
            <person name="Li L."/>
            <person name="Deng X."/>
            <person name="Kuang T."/>
            <person name="Xiang C."/>
            <person name="Zhu J.K."/>
            <person name="Oliver M.J."/>
            <person name="He Y."/>
        </authorList>
    </citation>
    <scope>NUCLEOTIDE SEQUENCE [LARGE SCALE GENOMIC DNA]</scope>
    <source>
        <strain evidence="7">cv. XS01</strain>
    </source>
</reference>
<keyword evidence="2" id="KW-0677">Repeat</keyword>
<evidence type="ECO:0000256" key="1">
    <source>
        <dbReference type="ARBA" id="ARBA00022723"/>
    </source>
</evidence>
<feature type="domain" description="Phorbol-ester/DAG-type" evidence="5">
    <location>
        <begin position="72"/>
        <end position="121"/>
    </location>
</feature>
<dbReference type="InterPro" id="IPR001965">
    <property type="entry name" value="Znf_PHD"/>
</dbReference>
<dbReference type="GO" id="GO:0008270">
    <property type="term" value="F:zinc ion binding"/>
    <property type="evidence" value="ECO:0007669"/>
    <property type="project" value="UniProtKB-KW"/>
</dbReference>
<keyword evidence="4" id="KW-0862">Zinc</keyword>
<dbReference type="PROSITE" id="PS50081">
    <property type="entry name" value="ZF_DAG_PE_2"/>
    <property type="match status" value="2"/>
</dbReference>
<dbReference type="InterPro" id="IPR002219">
    <property type="entry name" value="PKC_DAG/PE"/>
</dbReference>
<evidence type="ECO:0000256" key="4">
    <source>
        <dbReference type="ARBA" id="ARBA00022833"/>
    </source>
</evidence>
<accession>A0A2Z7CZX4</accession>
<keyword evidence="1" id="KW-0479">Metal-binding</keyword>
<dbReference type="Proteomes" id="UP000250235">
    <property type="component" value="Unassembled WGS sequence"/>
</dbReference>
<organism evidence="6 7">
    <name type="scientific">Dorcoceras hygrometricum</name>
    <dbReference type="NCBI Taxonomy" id="472368"/>
    <lineage>
        <taxon>Eukaryota</taxon>
        <taxon>Viridiplantae</taxon>
        <taxon>Streptophyta</taxon>
        <taxon>Embryophyta</taxon>
        <taxon>Tracheophyta</taxon>
        <taxon>Spermatophyta</taxon>
        <taxon>Magnoliopsida</taxon>
        <taxon>eudicotyledons</taxon>
        <taxon>Gunneridae</taxon>
        <taxon>Pentapetalae</taxon>
        <taxon>asterids</taxon>
        <taxon>lamiids</taxon>
        <taxon>Lamiales</taxon>
        <taxon>Gesneriaceae</taxon>
        <taxon>Didymocarpoideae</taxon>
        <taxon>Trichosporeae</taxon>
        <taxon>Loxocarpinae</taxon>
        <taxon>Dorcoceras</taxon>
    </lineage>
</organism>
<feature type="domain" description="Phorbol-ester/DAG-type" evidence="5">
    <location>
        <begin position="433"/>
        <end position="487"/>
    </location>
</feature>
<dbReference type="InterPro" id="IPR004146">
    <property type="entry name" value="DC1"/>
</dbReference>
<keyword evidence="3" id="KW-0863">Zinc-finger</keyword>
<evidence type="ECO:0000259" key="5">
    <source>
        <dbReference type="PROSITE" id="PS50081"/>
    </source>
</evidence>
<evidence type="ECO:0000256" key="3">
    <source>
        <dbReference type="ARBA" id="ARBA00022771"/>
    </source>
</evidence>
<dbReference type="InterPro" id="IPR053192">
    <property type="entry name" value="Vacuole_Formation_Reg"/>
</dbReference>
<dbReference type="EMBL" id="KQ992512">
    <property type="protein sequence ID" value="KZV50274.1"/>
    <property type="molecule type" value="Genomic_DNA"/>
</dbReference>
<protein>
    <recommendedName>
        <fullName evidence="5">Phorbol-ester/DAG-type domain-containing protein</fullName>
    </recommendedName>
</protein>
<dbReference type="OrthoDB" id="938199at2759"/>
<dbReference type="PANTHER" id="PTHR32410">
    <property type="entry name" value="CYSTEINE/HISTIDINE-RICH C1 DOMAIN FAMILY PROTEIN"/>
    <property type="match status" value="1"/>
</dbReference>
<proteinExistence type="predicted"/>
<dbReference type="AlphaFoldDB" id="A0A2Z7CZX4"/>
<dbReference type="Pfam" id="PF03107">
    <property type="entry name" value="C1_2"/>
    <property type="match status" value="3"/>
</dbReference>
<evidence type="ECO:0000256" key="2">
    <source>
        <dbReference type="ARBA" id="ARBA00022737"/>
    </source>
</evidence>
<evidence type="ECO:0000313" key="6">
    <source>
        <dbReference type="EMBL" id="KZV50274.1"/>
    </source>
</evidence>
<dbReference type="PANTHER" id="PTHR32410:SF216">
    <property type="entry name" value="PHORBOL-ESTER_DAG-TYPE DOMAIN-CONTAINING PROTEIN"/>
    <property type="match status" value="1"/>
</dbReference>
<sequence length="489" mass="56165">MGTLHRSHRQHPLTPTHRKICAQCSACGEEEKDIFFSCQQCDYWLHQDCASLPPVAKHHSHVHPYVLLYSDPSHFHPKVLLYPRSCKICDENLPLNQGVYSCRSCGIFAHIKCMKSALMDLTPKESRELIVPLPPSMEDTVFPSLIISKATLDGTSSTARMTPEKCHNHPLIFHDGDNEIVEEEEVCNSCIQPISSATPYYSCSKSNCHFLVHEICAKLPLEIWGKLLDRPMSLFTSWRGFFHVFRCKFCQRECNGFGYAFDENEIGPLADVECASAPRIIMHESHKNHILQLTTKSDIEGIITIKEDFGCCSKIDWWTSICFYQCISCDYKIHIRCALLPRLVSHKFDKHPLQLNPKGHTIFLHHQSSSSDLNFKPEGFDFCEFCEKYIDLRYWFYGCMECDNYFHVNCIPSLGKFSKFKFGGTVDDAPCHPHPLARVRLLTVGSQICGICERTVEGFTDDYYALHCSACDFWVHQNCLYKDRSYKKP</sequence>
<gene>
    <name evidence="6" type="ORF">F511_23260</name>
</gene>
<dbReference type="SUPFAM" id="SSF57889">
    <property type="entry name" value="Cysteine-rich domain"/>
    <property type="match status" value="5"/>
</dbReference>